<dbReference type="Gene3D" id="3.40.50.10420">
    <property type="entry name" value="NagB/RpiA/CoA transferase-like"/>
    <property type="match status" value="1"/>
</dbReference>
<accession>A0A2S8S9I7</accession>
<keyword evidence="3 4" id="KW-0067">ATP-binding</keyword>
<evidence type="ECO:0000313" key="7">
    <source>
        <dbReference type="Proteomes" id="UP000238338"/>
    </source>
</evidence>
<comment type="similarity">
    <text evidence="1 5">Belongs to the 5-formyltetrahydrofolate cyclo-ligase family.</text>
</comment>
<keyword evidence="5" id="KW-0479">Metal-binding</keyword>
<dbReference type="GO" id="GO:0030272">
    <property type="term" value="F:5-formyltetrahydrofolate cyclo-ligase activity"/>
    <property type="evidence" value="ECO:0007669"/>
    <property type="project" value="UniProtKB-EC"/>
</dbReference>
<reference evidence="6 7" key="1">
    <citation type="submission" date="2018-02" db="EMBL/GenBank/DDBJ databases">
        <title>Genomic Encyclopedia of Archaeal and Bacterial Type Strains, Phase II (KMG-II): from individual species to whole genera.</title>
        <authorList>
            <person name="Goeker M."/>
        </authorList>
    </citation>
    <scope>NUCLEOTIDE SEQUENCE [LARGE SCALE GENOMIC DNA]</scope>
    <source>
        <strain evidence="6 7">DSM 18921</strain>
    </source>
</reference>
<dbReference type="InterPro" id="IPR024185">
    <property type="entry name" value="FTHF_cligase-like_sf"/>
</dbReference>
<name>A0A2S8S9I7_9RHOB</name>
<sequence>MTKPDDEESGGTPPCFLHELDPAISGIPDEETERDVARWRKAERARLIGARQAVPVAARAVADAAIAAELTRRIGDAKGRMAALYWPFKGEPDLRGWASAWRAVGGRTCLPVVVQKAAPLIFRDWTGAERLERGVWNIPIPPETAPEVVPEIVISPVVGFDDGNYRLGYGGGFYDRTLAGLRAKGLRPRVIGVGFAFQRIPTIYPQPYDIALDEAVLAEV</sequence>
<dbReference type="PANTHER" id="PTHR23407:SF1">
    <property type="entry name" value="5-FORMYLTETRAHYDROFOLATE CYCLO-LIGASE"/>
    <property type="match status" value="1"/>
</dbReference>
<evidence type="ECO:0000256" key="2">
    <source>
        <dbReference type="ARBA" id="ARBA00022741"/>
    </source>
</evidence>
<comment type="caution">
    <text evidence="6">The sequence shown here is derived from an EMBL/GenBank/DDBJ whole genome shotgun (WGS) entry which is preliminary data.</text>
</comment>
<protein>
    <recommendedName>
        <fullName evidence="5">5-formyltetrahydrofolate cyclo-ligase</fullName>
        <ecNumber evidence="5">6.3.3.2</ecNumber>
    </recommendedName>
</protein>
<dbReference type="PANTHER" id="PTHR23407">
    <property type="entry name" value="ATPASE INHIBITOR/5-FORMYLTETRAHYDROFOLATE CYCLO-LIGASE"/>
    <property type="match status" value="1"/>
</dbReference>
<dbReference type="EC" id="6.3.3.2" evidence="5"/>
<evidence type="ECO:0000256" key="4">
    <source>
        <dbReference type="PIRSR" id="PIRSR006806-1"/>
    </source>
</evidence>
<keyword evidence="5" id="KW-0460">Magnesium</keyword>
<comment type="catalytic activity">
    <reaction evidence="5">
        <text>(6S)-5-formyl-5,6,7,8-tetrahydrofolate + ATP = (6R)-5,10-methenyltetrahydrofolate + ADP + phosphate</text>
        <dbReference type="Rhea" id="RHEA:10488"/>
        <dbReference type="ChEBI" id="CHEBI:30616"/>
        <dbReference type="ChEBI" id="CHEBI:43474"/>
        <dbReference type="ChEBI" id="CHEBI:57455"/>
        <dbReference type="ChEBI" id="CHEBI:57457"/>
        <dbReference type="ChEBI" id="CHEBI:456216"/>
        <dbReference type="EC" id="6.3.3.2"/>
    </reaction>
</comment>
<dbReference type="RefSeq" id="WP_105514146.1">
    <property type="nucleotide sequence ID" value="NZ_PVEP01000002.1"/>
</dbReference>
<keyword evidence="7" id="KW-1185">Reference proteome</keyword>
<dbReference type="GO" id="GO:0035999">
    <property type="term" value="P:tetrahydrofolate interconversion"/>
    <property type="evidence" value="ECO:0007669"/>
    <property type="project" value="TreeGrafter"/>
</dbReference>
<dbReference type="PIRSF" id="PIRSF006806">
    <property type="entry name" value="FTHF_cligase"/>
    <property type="match status" value="1"/>
</dbReference>
<dbReference type="GO" id="GO:0009396">
    <property type="term" value="P:folic acid-containing compound biosynthetic process"/>
    <property type="evidence" value="ECO:0007669"/>
    <property type="project" value="TreeGrafter"/>
</dbReference>
<dbReference type="AlphaFoldDB" id="A0A2S8S9I7"/>
<dbReference type="Pfam" id="PF01812">
    <property type="entry name" value="5-FTHF_cyc-lig"/>
    <property type="match status" value="1"/>
</dbReference>
<evidence type="ECO:0000256" key="3">
    <source>
        <dbReference type="ARBA" id="ARBA00022840"/>
    </source>
</evidence>
<dbReference type="GO" id="GO:0046872">
    <property type="term" value="F:metal ion binding"/>
    <property type="evidence" value="ECO:0007669"/>
    <property type="project" value="UniProtKB-KW"/>
</dbReference>
<feature type="binding site" evidence="4">
    <location>
        <position position="91"/>
    </location>
    <ligand>
        <name>substrate</name>
    </ligand>
</feature>
<evidence type="ECO:0000256" key="5">
    <source>
        <dbReference type="RuleBase" id="RU361279"/>
    </source>
</evidence>
<evidence type="ECO:0000313" key="6">
    <source>
        <dbReference type="EMBL" id="PQV57485.1"/>
    </source>
</evidence>
<comment type="cofactor">
    <cofactor evidence="5">
        <name>Mg(2+)</name>
        <dbReference type="ChEBI" id="CHEBI:18420"/>
    </cofactor>
</comment>
<keyword evidence="2 4" id="KW-0547">Nucleotide-binding</keyword>
<dbReference type="NCBIfam" id="TIGR02727">
    <property type="entry name" value="MTHFS_bact"/>
    <property type="match status" value="1"/>
</dbReference>
<gene>
    <name evidence="6" type="ORF">LX70_01289</name>
</gene>
<proteinExistence type="inferred from homology"/>
<dbReference type="EMBL" id="PVEP01000002">
    <property type="protein sequence ID" value="PQV57485.1"/>
    <property type="molecule type" value="Genomic_DNA"/>
</dbReference>
<feature type="binding site" evidence="4">
    <location>
        <begin position="166"/>
        <end position="174"/>
    </location>
    <ligand>
        <name>ATP</name>
        <dbReference type="ChEBI" id="CHEBI:30616"/>
    </ligand>
</feature>
<dbReference type="InterPro" id="IPR037171">
    <property type="entry name" value="NagB/RpiA_transferase-like"/>
</dbReference>
<dbReference type="GO" id="GO:0005524">
    <property type="term" value="F:ATP binding"/>
    <property type="evidence" value="ECO:0007669"/>
    <property type="project" value="UniProtKB-KW"/>
</dbReference>
<organism evidence="6 7">
    <name type="scientific">Albidovulum denitrificans</name>
    <dbReference type="NCBI Taxonomy" id="404881"/>
    <lineage>
        <taxon>Bacteria</taxon>
        <taxon>Pseudomonadati</taxon>
        <taxon>Pseudomonadota</taxon>
        <taxon>Alphaproteobacteria</taxon>
        <taxon>Rhodobacterales</taxon>
        <taxon>Paracoccaceae</taxon>
        <taxon>Albidovulum</taxon>
    </lineage>
</organism>
<dbReference type="InterPro" id="IPR002698">
    <property type="entry name" value="FTHF_cligase"/>
</dbReference>
<dbReference type="SUPFAM" id="SSF100950">
    <property type="entry name" value="NagB/RpiA/CoA transferase-like"/>
    <property type="match status" value="1"/>
</dbReference>
<dbReference type="Proteomes" id="UP000238338">
    <property type="component" value="Unassembled WGS sequence"/>
</dbReference>
<dbReference type="OrthoDB" id="9801938at2"/>
<evidence type="ECO:0000256" key="1">
    <source>
        <dbReference type="ARBA" id="ARBA00010638"/>
    </source>
</evidence>